<comment type="caution">
    <text evidence="1">The sequence shown here is derived from an EMBL/GenBank/DDBJ whole genome shotgun (WGS) entry which is preliminary data.</text>
</comment>
<dbReference type="AlphaFoldDB" id="A0AAW1U315"/>
<dbReference type="EMBL" id="JARQZJ010000045">
    <property type="protein sequence ID" value="KAK9878082.1"/>
    <property type="molecule type" value="Genomic_DNA"/>
</dbReference>
<sequence length="125" mass="14065">MQQSSDEGHKKSQQNQQFRGSVVTASSLIEYPHTHFQRGLVSVTLGLRFTLSNRHFLGGSMRVKCIASVSPELWRGDRESVVQSMAVRDMREALLLVKSSASNPPSHSRVVFFVLCVLMIFRNCL</sequence>
<proteinExistence type="predicted"/>
<evidence type="ECO:0000313" key="2">
    <source>
        <dbReference type="Proteomes" id="UP001431783"/>
    </source>
</evidence>
<accession>A0AAW1U315</accession>
<name>A0AAW1U315_9CUCU</name>
<organism evidence="1 2">
    <name type="scientific">Henosepilachna vigintioctopunctata</name>
    <dbReference type="NCBI Taxonomy" id="420089"/>
    <lineage>
        <taxon>Eukaryota</taxon>
        <taxon>Metazoa</taxon>
        <taxon>Ecdysozoa</taxon>
        <taxon>Arthropoda</taxon>
        <taxon>Hexapoda</taxon>
        <taxon>Insecta</taxon>
        <taxon>Pterygota</taxon>
        <taxon>Neoptera</taxon>
        <taxon>Endopterygota</taxon>
        <taxon>Coleoptera</taxon>
        <taxon>Polyphaga</taxon>
        <taxon>Cucujiformia</taxon>
        <taxon>Coccinelloidea</taxon>
        <taxon>Coccinellidae</taxon>
        <taxon>Epilachninae</taxon>
        <taxon>Epilachnini</taxon>
        <taxon>Henosepilachna</taxon>
    </lineage>
</organism>
<gene>
    <name evidence="1" type="ORF">WA026_020724</name>
</gene>
<reference evidence="1 2" key="1">
    <citation type="submission" date="2023-03" db="EMBL/GenBank/DDBJ databases">
        <title>Genome insight into feeding habits of ladybird beetles.</title>
        <authorList>
            <person name="Li H.-S."/>
            <person name="Huang Y.-H."/>
            <person name="Pang H."/>
        </authorList>
    </citation>
    <scope>NUCLEOTIDE SEQUENCE [LARGE SCALE GENOMIC DNA]</scope>
    <source>
        <strain evidence="1">SYSU_2023b</strain>
        <tissue evidence="1">Whole body</tissue>
    </source>
</reference>
<keyword evidence="2" id="KW-1185">Reference proteome</keyword>
<dbReference type="Proteomes" id="UP001431783">
    <property type="component" value="Unassembled WGS sequence"/>
</dbReference>
<protein>
    <submittedName>
        <fullName evidence="1">Uncharacterized protein</fullName>
    </submittedName>
</protein>
<evidence type="ECO:0000313" key="1">
    <source>
        <dbReference type="EMBL" id="KAK9878082.1"/>
    </source>
</evidence>